<reference evidence="6" key="1">
    <citation type="journal article" date="2023" name="Nat. Commun.">
        <title>Diploid and tetraploid genomes of Acorus and the evolution of monocots.</title>
        <authorList>
            <person name="Ma L."/>
            <person name="Liu K.W."/>
            <person name="Li Z."/>
            <person name="Hsiao Y.Y."/>
            <person name="Qi Y."/>
            <person name="Fu T."/>
            <person name="Tang G.D."/>
            <person name="Zhang D."/>
            <person name="Sun W.H."/>
            <person name="Liu D.K."/>
            <person name="Li Y."/>
            <person name="Chen G.Z."/>
            <person name="Liu X.D."/>
            <person name="Liao X.Y."/>
            <person name="Jiang Y.T."/>
            <person name="Yu X."/>
            <person name="Hao Y."/>
            <person name="Huang J."/>
            <person name="Zhao X.W."/>
            <person name="Ke S."/>
            <person name="Chen Y.Y."/>
            <person name="Wu W.L."/>
            <person name="Hsu J.L."/>
            <person name="Lin Y.F."/>
            <person name="Huang M.D."/>
            <person name="Li C.Y."/>
            <person name="Huang L."/>
            <person name="Wang Z.W."/>
            <person name="Zhao X."/>
            <person name="Zhong W.Y."/>
            <person name="Peng D.H."/>
            <person name="Ahmad S."/>
            <person name="Lan S."/>
            <person name="Zhang J.S."/>
            <person name="Tsai W.C."/>
            <person name="Van de Peer Y."/>
            <person name="Liu Z.J."/>
        </authorList>
    </citation>
    <scope>NUCLEOTIDE SEQUENCE</scope>
    <source>
        <strain evidence="6">SCP</strain>
    </source>
</reference>
<evidence type="ECO:0000256" key="2">
    <source>
        <dbReference type="ARBA" id="ARBA00022734"/>
    </source>
</evidence>
<evidence type="ECO:0000256" key="1">
    <source>
        <dbReference type="ARBA" id="ARBA00007606"/>
    </source>
</evidence>
<dbReference type="InterPro" id="IPR050258">
    <property type="entry name" value="Leguminous_Lectin"/>
</dbReference>
<dbReference type="Pfam" id="PF00139">
    <property type="entry name" value="Lectin_legB"/>
    <property type="match status" value="2"/>
</dbReference>
<comment type="similarity">
    <text evidence="1">Belongs to the leguminous lectin family.</text>
</comment>
<evidence type="ECO:0000256" key="4">
    <source>
        <dbReference type="SAM" id="SignalP"/>
    </source>
</evidence>
<evidence type="ECO:0000313" key="6">
    <source>
        <dbReference type="EMBL" id="KAK1272200.1"/>
    </source>
</evidence>
<evidence type="ECO:0000259" key="5">
    <source>
        <dbReference type="Pfam" id="PF00139"/>
    </source>
</evidence>
<dbReference type="Proteomes" id="UP001179952">
    <property type="component" value="Unassembled WGS sequence"/>
</dbReference>
<dbReference type="InterPro" id="IPR001220">
    <property type="entry name" value="Legume_lectin_dom"/>
</dbReference>
<dbReference type="Gene3D" id="2.60.120.200">
    <property type="match status" value="1"/>
</dbReference>
<evidence type="ECO:0000313" key="7">
    <source>
        <dbReference type="Proteomes" id="UP001179952"/>
    </source>
</evidence>
<keyword evidence="3" id="KW-0812">Transmembrane</keyword>
<evidence type="ECO:0000256" key="3">
    <source>
        <dbReference type="SAM" id="Phobius"/>
    </source>
</evidence>
<reference evidence="6" key="2">
    <citation type="submission" date="2023-06" db="EMBL/GenBank/DDBJ databases">
        <authorList>
            <person name="Ma L."/>
            <person name="Liu K.-W."/>
            <person name="Li Z."/>
            <person name="Hsiao Y.-Y."/>
            <person name="Qi Y."/>
            <person name="Fu T."/>
            <person name="Tang G."/>
            <person name="Zhang D."/>
            <person name="Sun W.-H."/>
            <person name="Liu D.-K."/>
            <person name="Li Y."/>
            <person name="Chen G.-Z."/>
            <person name="Liu X.-D."/>
            <person name="Liao X.-Y."/>
            <person name="Jiang Y.-T."/>
            <person name="Yu X."/>
            <person name="Hao Y."/>
            <person name="Huang J."/>
            <person name="Zhao X.-W."/>
            <person name="Ke S."/>
            <person name="Chen Y.-Y."/>
            <person name="Wu W.-L."/>
            <person name="Hsu J.-L."/>
            <person name="Lin Y.-F."/>
            <person name="Huang M.-D."/>
            <person name="Li C.-Y."/>
            <person name="Huang L."/>
            <person name="Wang Z.-W."/>
            <person name="Zhao X."/>
            <person name="Zhong W.-Y."/>
            <person name="Peng D.-H."/>
            <person name="Ahmad S."/>
            <person name="Lan S."/>
            <person name="Zhang J.-S."/>
            <person name="Tsai W.-C."/>
            <person name="Van De Peer Y."/>
            <person name="Liu Z.-J."/>
        </authorList>
    </citation>
    <scope>NUCLEOTIDE SEQUENCE</scope>
    <source>
        <strain evidence="6">SCP</strain>
        <tissue evidence="6">Leaves</tissue>
    </source>
</reference>
<dbReference type="AlphaFoldDB" id="A0AAV9B756"/>
<dbReference type="SUPFAM" id="SSF49899">
    <property type="entry name" value="Concanavalin A-like lectins/glucanases"/>
    <property type="match status" value="1"/>
</dbReference>
<keyword evidence="7" id="KW-1185">Reference proteome</keyword>
<dbReference type="PANTHER" id="PTHR32401">
    <property type="entry name" value="CONCANAVALIN A-LIKE LECTIN FAMILY PROTEIN"/>
    <property type="match status" value="1"/>
</dbReference>
<sequence length="320" mass="34094">MAISLVSTYSLLLVLLALSIETLVGEPAFSFSFPRFIKDPAFDSEMALFGDSEVSPVDYSIRISSSGRIMYRSPVVAPSPITSLSTYFTFSVSNGGLAFVVIPDNPPSKTETSPTGLSVSVNASNGAVSIGGAFSGNASRIFAADQAASGGERLHAWVDYNGRSKRLEVRLSGSGASRPFKPSALFPIDLSVLLKDPVFIALSASNATIYSWSFGLKHTLYAMHSEPFDPRRSSVGHIKGGPAVAPPKCDCFLKIVTPLLFGVACGAIVASLVLFAWMVVIDRRGSLVVSECPVYAVDFEYEKISAPNKMTDNGDEVQLV</sequence>
<dbReference type="EMBL" id="JAUJYN010000005">
    <property type="protein sequence ID" value="KAK1272200.1"/>
    <property type="molecule type" value="Genomic_DNA"/>
</dbReference>
<feature type="domain" description="Legume lectin" evidence="5">
    <location>
        <begin position="145"/>
        <end position="218"/>
    </location>
</feature>
<keyword evidence="4" id="KW-0732">Signal</keyword>
<dbReference type="GO" id="GO:0030246">
    <property type="term" value="F:carbohydrate binding"/>
    <property type="evidence" value="ECO:0007669"/>
    <property type="project" value="UniProtKB-KW"/>
</dbReference>
<dbReference type="InterPro" id="IPR013320">
    <property type="entry name" value="ConA-like_dom_sf"/>
</dbReference>
<accession>A0AAV9B756</accession>
<feature type="domain" description="Legume lectin" evidence="5">
    <location>
        <begin position="30"/>
        <end position="123"/>
    </location>
</feature>
<dbReference type="PANTHER" id="PTHR32401:SF16">
    <property type="entry name" value="CONCANAVALIN A-LIKE LECTIN FAMILY PROTEIN"/>
    <property type="match status" value="1"/>
</dbReference>
<organism evidence="6 7">
    <name type="scientific">Acorus gramineus</name>
    <name type="common">Dwarf sweet flag</name>
    <dbReference type="NCBI Taxonomy" id="55184"/>
    <lineage>
        <taxon>Eukaryota</taxon>
        <taxon>Viridiplantae</taxon>
        <taxon>Streptophyta</taxon>
        <taxon>Embryophyta</taxon>
        <taxon>Tracheophyta</taxon>
        <taxon>Spermatophyta</taxon>
        <taxon>Magnoliopsida</taxon>
        <taxon>Liliopsida</taxon>
        <taxon>Acoraceae</taxon>
        <taxon>Acorus</taxon>
    </lineage>
</organism>
<proteinExistence type="inferred from homology"/>
<gene>
    <name evidence="6" type="ORF">QJS04_geneDACA007631</name>
</gene>
<feature type="signal peptide" evidence="4">
    <location>
        <begin position="1"/>
        <end position="19"/>
    </location>
</feature>
<feature type="transmembrane region" description="Helical" evidence="3">
    <location>
        <begin position="259"/>
        <end position="280"/>
    </location>
</feature>
<feature type="chain" id="PRO_5043361846" description="Legume lectin domain-containing protein" evidence="4">
    <location>
        <begin position="20"/>
        <end position="320"/>
    </location>
</feature>
<keyword evidence="2" id="KW-0430">Lectin</keyword>
<comment type="caution">
    <text evidence="6">The sequence shown here is derived from an EMBL/GenBank/DDBJ whole genome shotgun (WGS) entry which is preliminary data.</text>
</comment>
<keyword evidence="3" id="KW-0472">Membrane</keyword>
<name>A0AAV9B756_ACOGR</name>
<keyword evidence="3" id="KW-1133">Transmembrane helix</keyword>
<protein>
    <recommendedName>
        <fullName evidence="5">Legume lectin domain-containing protein</fullName>
    </recommendedName>
</protein>